<keyword evidence="3" id="KW-1185">Reference proteome</keyword>
<evidence type="ECO:0000313" key="2">
    <source>
        <dbReference type="EMBL" id="KAJ1372683.1"/>
    </source>
</evidence>
<comment type="caution">
    <text evidence="2">The sequence shown here is derived from an EMBL/GenBank/DDBJ whole genome shotgun (WGS) entry which is preliminary data.</text>
</comment>
<sequence length="109" mass="12266">MENLTMPWQTTATFSPKKCPKRSTVDTMLIECNTSSTLRAKLLNSNMDLNNRDIKPKQTNTPTSIARRLLELCDSFEREEFGSTRTPGGRGVLGRRRIVGQRIGPPESL</sequence>
<organism evidence="2 3">
    <name type="scientific">Parelaphostrongylus tenuis</name>
    <name type="common">Meningeal worm</name>
    <dbReference type="NCBI Taxonomy" id="148309"/>
    <lineage>
        <taxon>Eukaryota</taxon>
        <taxon>Metazoa</taxon>
        <taxon>Ecdysozoa</taxon>
        <taxon>Nematoda</taxon>
        <taxon>Chromadorea</taxon>
        <taxon>Rhabditida</taxon>
        <taxon>Rhabditina</taxon>
        <taxon>Rhabditomorpha</taxon>
        <taxon>Strongyloidea</taxon>
        <taxon>Metastrongylidae</taxon>
        <taxon>Parelaphostrongylus</taxon>
    </lineage>
</organism>
<evidence type="ECO:0000313" key="3">
    <source>
        <dbReference type="Proteomes" id="UP001196413"/>
    </source>
</evidence>
<accession>A0AAD5WKE7</accession>
<feature type="compositionally biased region" description="Low complexity" evidence="1">
    <location>
        <begin position="100"/>
        <end position="109"/>
    </location>
</feature>
<evidence type="ECO:0000256" key="1">
    <source>
        <dbReference type="SAM" id="MobiDB-lite"/>
    </source>
</evidence>
<name>A0AAD5WKE7_PARTN</name>
<protein>
    <submittedName>
        <fullName evidence="2">Uncharacterized protein</fullName>
    </submittedName>
</protein>
<reference evidence="2" key="1">
    <citation type="submission" date="2021-06" db="EMBL/GenBank/DDBJ databases">
        <title>Parelaphostrongylus tenuis whole genome reference sequence.</title>
        <authorList>
            <person name="Garwood T.J."/>
            <person name="Larsen P.A."/>
            <person name="Fountain-Jones N.M."/>
            <person name="Garbe J.R."/>
            <person name="Macchietto M.G."/>
            <person name="Kania S.A."/>
            <person name="Gerhold R.W."/>
            <person name="Richards J.E."/>
            <person name="Wolf T.M."/>
        </authorList>
    </citation>
    <scope>NUCLEOTIDE SEQUENCE</scope>
    <source>
        <strain evidence="2">MNPRO001-30</strain>
        <tissue evidence="2">Meninges</tissue>
    </source>
</reference>
<gene>
    <name evidence="2" type="ORF">KIN20_034892</name>
</gene>
<dbReference type="AlphaFoldDB" id="A0AAD5WKE7"/>
<dbReference type="EMBL" id="JAHQIW010007170">
    <property type="protein sequence ID" value="KAJ1372683.1"/>
    <property type="molecule type" value="Genomic_DNA"/>
</dbReference>
<feature type="region of interest" description="Disordered" evidence="1">
    <location>
        <begin position="80"/>
        <end position="109"/>
    </location>
</feature>
<proteinExistence type="predicted"/>
<feature type="region of interest" description="Disordered" evidence="1">
    <location>
        <begin position="1"/>
        <end position="20"/>
    </location>
</feature>
<dbReference type="Proteomes" id="UP001196413">
    <property type="component" value="Unassembled WGS sequence"/>
</dbReference>
<feature type="compositionally biased region" description="Polar residues" evidence="1">
    <location>
        <begin position="1"/>
        <end position="14"/>
    </location>
</feature>